<dbReference type="KEGG" id="vpi:BW732_00080"/>
<dbReference type="UniPathway" id="UPA00060"/>
<dbReference type="GO" id="GO:0009228">
    <property type="term" value="P:thiamine biosynthetic process"/>
    <property type="evidence" value="ECO:0007669"/>
    <property type="project" value="UniProtKB-KW"/>
</dbReference>
<dbReference type="PANTHER" id="PTHR43198:SF2">
    <property type="entry name" value="SI:CH1073-67J19.1-RELATED"/>
    <property type="match status" value="1"/>
</dbReference>
<dbReference type="Pfam" id="PF03070">
    <property type="entry name" value="TENA_THI-4"/>
    <property type="match status" value="1"/>
</dbReference>
<evidence type="ECO:0000256" key="1">
    <source>
        <dbReference type="ARBA" id="ARBA00001881"/>
    </source>
</evidence>
<dbReference type="NCBIfam" id="TIGR04306">
    <property type="entry name" value="salvage_TenA"/>
    <property type="match status" value="1"/>
</dbReference>
<dbReference type="EC" id="3.5.99.2" evidence="5 9"/>
<dbReference type="Gene3D" id="1.20.910.10">
    <property type="entry name" value="Heme oxygenase-like"/>
    <property type="match status" value="1"/>
</dbReference>
<evidence type="ECO:0000313" key="10">
    <source>
        <dbReference type="EMBL" id="AQP52769.1"/>
    </source>
</evidence>
<dbReference type="EMBL" id="CP019609">
    <property type="protein sequence ID" value="AQP52769.1"/>
    <property type="molecule type" value="Genomic_DNA"/>
</dbReference>
<dbReference type="InterPro" id="IPR016084">
    <property type="entry name" value="Haem_Oase-like_multi-hlx"/>
</dbReference>
<evidence type="ECO:0000256" key="6">
    <source>
        <dbReference type="ARBA" id="ARBA00013647"/>
    </source>
</evidence>
<dbReference type="GO" id="GO:0009229">
    <property type="term" value="P:thiamine diphosphate biosynthetic process"/>
    <property type="evidence" value="ECO:0007669"/>
    <property type="project" value="UniProtKB-UniPathway"/>
</dbReference>
<comment type="catalytic activity">
    <reaction evidence="1 9">
        <text>4-amino-5-aminomethyl-2-methylpyrimidine + H2O = 4-amino-5-hydroxymethyl-2-methylpyrimidine + NH4(+)</text>
        <dbReference type="Rhea" id="RHEA:31799"/>
        <dbReference type="ChEBI" id="CHEBI:15377"/>
        <dbReference type="ChEBI" id="CHEBI:16892"/>
        <dbReference type="ChEBI" id="CHEBI:28938"/>
        <dbReference type="ChEBI" id="CHEBI:63416"/>
        <dbReference type="EC" id="3.5.99.2"/>
    </reaction>
</comment>
<evidence type="ECO:0000256" key="8">
    <source>
        <dbReference type="ARBA" id="ARBA00048337"/>
    </source>
</evidence>
<comment type="subunit">
    <text evidence="4">Homotetramer.</text>
</comment>
<evidence type="ECO:0000256" key="9">
    <source>
        <dbReference type="RuleBase" id="RU363093"/>
    </source>
</evidence>
<reference evidence="10 11" key="1">
    <citation type="journal article" date="2010" name="Int. J. Syst. Evol. Microbiol.">
        <title>Vagococcus penaei sp. nov., isolated from spoilage microbiota of cooked shrimp (Penaeus vannamei).</title>
        <authorList>
            <person name="Jaffres E."/>
            <person name="Prevost H."/>
            <person name="Rossero A."/>
            <person name="Joffraud J.J."/>
            <person name="Dousset X."/>
        </authorList>
    </citation>
    <scope>NUCLEOTIDE SEQUENCE [LARGE SCALE GENOMIC DNA]</scope>
    <source>
        <strain evidence="10 11">CD276</strain>
    </source>
</reference>
<dbReference type="InterPro" id="IPR050967">
    <property type="entry name" value="Thiamine_Salvage_TenA"/>
</dbReference>
<evidence type="ECO:0000256" key="4">
    <source>
        <dbReference type="ARBA" id="ARBA00011881"/>
    </source>
</evidence>
<evidence type="ECO:0000256" key="5">
    <source>
        <dbReference type="ARBA" id="ARBA00012684"/>
    </source>
</evidence>
<sequence>MFTKLAREIANPYWEGSFTHPFITKLADGTLSDEVFRYYLIQDRYYLEHFSRIHEMIAARTTDPDIRDIMLMGAEHLDAGELMIRTDFFHELGITDEEVANTPIAPTAYNYVSHMYRQLAEGTINTAVAGLLPCPWLYHEIGLRLVKTGSPKKIYQDWIETYSGDDSAEDIVKQCQVLDRLYAESSELEQEAMLDAFYISSQMEYLFWEMATTLQTWPLGTRK</sequence>
<evidence type="ECO:0000313" key="11">
    <source>
        <dbReference type="Proteomes" id="UP000188246"/>
    </source>
</evidence>
<comment type="similarity">
    <text evidence="3 9">Belongs to the TenA family.</text>
</comment>
<evidence type="ECO:0000256" key="7">
    <source>
        <dbReference type="ARBA" id="ARBA00022977"/>
    </source>
</evidence>
<proteinExistence type="inferred from homology"/>
<dbReference type="SUPFAM" id="SSF48613">
    <property type="entry name" value="Heme oxygenase-like"/>
    <property type="match status" value="1"/>
</dbReference>
<dbReference type="CDD" id="cd19364">
    <property type="entry name" value="TenA_C_BsTenA-like"/>
    <property type="match status" value="1"/>
</dbReference>
<gene>
    <name evidence="10" type="ORF">BW732_00080</name>
</gene>
<evidence type="ECO:0000256" key="3">
    <source>
        <dbReference type="ARBA" id="ARBA00010264"/>
    </source>
</evidence>
<dbReference type="Proteomes" id="UP000188246">
    <property type="component" value="Chromosome"/>
</dbReference>
<protein>
    <recommendedName>
        <fullName evidence="6 9">Aminopyrimidine aminohydrolase</fullName>
        <ecNumber evidence="5 9">3.5.99.2</ecNumber>
    </recommendedName>
</protein>
<dbReference type="OrthoDB" id="34166at2"/>
<keyword evidence="11" id="KW-1185">Reference proteome</keyword>
<comment type="function">
    <text evidence="9">Catalyzes an amino-pyrimidine hydrolysis reaction at the C5' of the pyrimidine moiety of thiamine compounds, a reaction that is part of a thiamine salvage pathway.</text>
</comment>
<dbReference type="RefSeq" id="WP_077274873.1">
    <property type="nucleotide sequence ID" value="NZ_CP019609.1"/>
</dbReference>
<dbReference type="STRING" id="633807.BW732_00080"/>
<dbReference type="InterPro" id="IPR027574">
    <property type="entry name" value="Thiaminase_II"/>
</dbReference>
<evidence type="ECO:0000256" key="2">
    <source>
        <dbReference type="ARBA" id="ARBA00004948"/>
    </source>
</evidence>
<comment type="catalytic activity">
    <reaction evidence="8 9">
        <text>thiamine + H2O = 5-(2-hydroxyethyl)-4-methylthiazole + 4-amino-5-hydroxymethyl-2-methylpyrimidine + H(+)</text>
        <dbReference type="Rhea" id="RHEA:17509"/>
        <dbReference type="ChEBI" id="CHEBI:15377"/>
        <dbReference type="ChEBI" id="CHEBI:15378"/>
        <dbReference type="ChEBI" id="CHEBI:16892"/>
        <dbReference type="ChEBI" id="CHEBI:17957"/>
        <dbReference type="ChEBI" id="CHEBI:18385"/>
        <dbReference type="EC" id="3.5.99.2"/>
    </reaction>
</comment>
<comment type="pathway">
    <text evidence="2 9">Cofactor biosynthesis; thiamine diphosphate biosynthesis.</text>
</comment>
<dbReference type="GO" id="GO:0005829">
    <property type="term" value="C:cytosol"/>
    <property type="evidence" value="ECO:0007669"/>
    <property type="project" value="TreeGrafter"/>
</dbReference>
<keyword evidence="9" id="KW-0378">Hydrolase</keyword>
<dbReference type="InterPro" id="IPR004305">
    <property type="entry name" value="Thiaminase-2/PQQC"/>
</dbReference>
<organism evidence="10 11">
    <name type="scientific">Vagococcus penaei</name>
    <dbReference type="NCBI Taxonomy" id="633807"/>
    <lineage>
        <taxon>Bacteria</taxon>
        <taxon>Bacillati</taxon>
        <taxon>Bacillota</taxon>
        <taxon>Bacilli</taxon>
        <taxon>Lactobacillales</taxon>
        <taxon>Enterococcaceae</taxon>
        <taxon>Vagococcus</taxon>
    </lineage>
</organism>
<name>A0A1Q2D342_9ENTE</name>
<keyword evidence="7 9" id="KW-0784">Thiamine biosynthesis</keyword>
<dbReference type="GO" id="GO:0050334">
    <property type="term" value="F:thiaminase activity"/>
    <property type="evidence" value="ECO:0007669"/>
    <property type="project" value="UniProtKB-EC"/>
</dbReference>
<accession>A0A1Q2D342</accession>
<dbReference type="AlphaFoldDB" id="A0A1Q2D342"/>
<dbReference type="PANTHER" id="PTHR43198">
    <property type="entry name" value="BIFUNCTIONAL TH2 PROTEIN"/>
    <property type="match status" value="1"/>
</dbReference>